<name>A0A1J8NN06_9COXI</name>
<gene>
    <name evidence="1" type="ORF">A1D18_00545</name>
</gene>
<accession>A0A1J8NN06</accession>
<evidence type="ECO:0000313" key="1">
    <source>
        <dbReference type="EMBL" id="OIZ96258.1"/>
    </source>
</evidence>
<dbReference type="RefSeq" id="WP_071661878.1">
    <property type="nucleotide sequence ID" value="NZ_LUKY01000026.1"/>
</dbReference>
<dbReference type="STRING" id="1225476.A1D18_00545"/>
<dbReference type="AlphaFoldDB" id="A0A1J8NN06"/>
<keyword evidence="2" id="KW-1185">Reference proteome</keyword>
<sequence>MDSKEIKTTALSGSLTEEEFPASLRNHFEFNSDDKEIRILNYMEKGEFPLRGGCEYAAEAIENILLNLFEINQWKVIKLENIHILENQESKPLNFQFISDFFGLE</sequence>
<protein>
    <submittedName>
        <fullName evidence="1">Uncharacterized protein</fullName>
    </submittedName>
</protein>
<organism evidence="1 2">
    <name type="scientific">Candidatus Rickettsiella isopodorum</name>
    <dbReference type="NCBI Taxonomy" id="1225476"/>
    <lineage>
        <taxon>Bacteria</taxon>
        <taxon>Pseudomonadati</taxon>
        <taxon>Pseudomonadota</taxon>
        <taxon>Gammaproteobacteria</taxon>
        <taxon>Legionellales</taxon>
        <taxon>Coxiellaceae</taxon>
        <taxon>Rickettsiella</taxon>
    </lineage>
</organism>
<dbReference type="EMBL" id="LUKY01000026">
    <property type="protein sequence ID" value="OIZ96258.1"/>
    <property type="molecule type" value="Genomic_DNA"/>
</dbReference>
<comment type="caution">
    <text evidence="1">The sequence shown here is derived from an EMBL/GenBank/DDBJ whole genome shotgun (WGS) entry which is preliminary data.</text>
</comment>
<evidence type="ECO:0000313" key="2">
    <source>
        <dbReference type="Proteomes" id="UP000183924"/>
    </source>
</evidence>
<dbReference type="Proteomes" id="UP000183924">
    <property type="component" value="Unassembled WGS sequence"/>
</dbReference>
<proteinExistence type="predicted"/>
<reference evidence="1 2" key="1">
    <citation type="submission" date="2016-03" db="EMBL/GenBank/DDBJ databases">
        <title>Comparative genomics of Rickettsiella.</title>
        <authorList>
            <person name="Chandler C."/>
            <person name="Wang Y."/>
        </authorList>
    </citation>
    <scope>NUCLEOTIDE SEQUENCE [LARGE SCALE GENOMIC DNA]</scope>
    <source>
        <strain evidence="1 2">RCFS May 2013</strain>
    </source>
</reference>